<organism evidence="2 3">
    <name type="scientific">Chitinophaga ginsengisoli</name>
    <dbReference type="NCBI Taxonomy" id="363837"/>
    <lineage>
        <taxon>Bacteria</taxon>
        <taxon>Pseudomonadati</taxon>
        <taxon>Bacteroidota</taxon>
        <taxon>Chitinophagia</taxon>
        <taxon>Chitinophagales</taxon>
        <taxon>Chitinophagaceae</taxon>
        <taxon>Chitinophaga</taxon>
    </lineage>
</organism>
<dbReference type="EMBL" id="PYGK01000008">
    <property type="protein sequence ID" value="PSL28170.1"/>
    <property type="molecule type" value="Genomic_DNA"/>
</dbReference>
<comment type="caution">
    <text evidence="2">The sequence shown here is derived from an EMBL/GenBank/DDBJ whole genome shotgun (WGS) entry which is preliminary data.</text>
</comment>
<evidence type="ECO:0000256" key="1">
    <source>
        <dbReference type="SAM" id="Phobius"/>
    </source>
</evidence>
<dbReference type="Proteomes" id="UP000240978">
    <property type="component" value="Unassembled WGS sequence"/>
</dbReference>
<proteinExistence type="predicted"/>
<accession>A0A2P8G2G3</accession>
<evidence type="ECO:0000313" key="3">
    <source>
        <dbReference type="Proteomes" id="UP000240978"/>
    </source>
</evidence>
<keyword evidence="1" id="KW-0472">Membrane</keyword>
<evidence type="ECO:0000313" key="2">
    <source>
        <dbReference type="EMBL" id="PSL28170.1"/>
    </source>
</evidence>
<reference evidence="2 3" key="1">
    <citation type="submission" date="2018-03" db="EMBL/GenBank/DDBJ databases">
        <title>Genomic Encyclopedia of Archaeal and Bacterial Type Strains, Phase II (KMG-II): from individual species to whole genera.</title>
        <authorList>
            <person name="Goeker M."/>
        </authorList>
    </citation>
    <scope>NUCLEOTIDE SEQUENCE [LARGE SCALE GENOMIC DNA]</scope>
    <source>
        <strain evidence="2 3">DSM 18107</strain>
    </source>
</reference>
<gene>
    <name evidence="2" type="ORF">CLV42_10889</name>
</gene>
<keyword evidence="1" id="KW-1133">Transmembrane helix</keyword>
<protein>
    <submittedName>
        <fullName evidence="2">Uncharacterized protein</fullName>
    </submittedName>
</protein>
<dbReference type="AlphaFoldDB" id="A0A2P8G2G3"/>
<name>A0A2P8G2G3_9BACT</name>
<keyword evidence="1" id="KW-0812">Transmembrane</keyword>
<sequence>MATYYLITYYLVPNLISAKRKSAKNRQHATDKDEEQFFTVGTILQLGISMFFFTIIQANYYYINQKSVTTQYRNKQ</sequence>
<keyword evidence="3" id="KW-1185">Reference proteome</keyword>
<feature type="transmembrane region" description="Helical" evidence="1">
    <location>
        <begin position="43"/>
        <end position="63"/>
    </location>
</feature>